<proteinExistence type="predicted"/>
<sequence length="168" mass="19548">LKPGLLPKSTEVLTKNDHIQHLTINLSRASDILIIFDHFPSLQYLNISAIERFINIFDVGEDIINEAYDFDSLPLKLPQLRDFTLKAYSGSNIDYKIFEKIIKNLIYLNRLSFFYTSRDLSSYISADRIDQMLSNLTNLKELSFRIMFPLEVPSDRIAIEKSFFGTRM</sequence>
<dbReference type="EMBL" id="CAJOBA010074670">
    <property type="protein sequence ID" value="CAF4410903.1"/>
    <property type="molecule type" value="Genomic_DNA"/>
</dbReference>
<protein>
    <submittedName>
        <fullName evidence="1">Uncharacterized protein</fullName>
    </submittedName>
</protein>
<evidence type="ECO:0000313" key="1">
    <source>
        <dbReference type="EMBL" id="CAF4410903.1"/>
    </source>
</evidence>
<organism evidence="1 2">
    <name type="scientific">Didymodactylos carnosus</name>
    <dbReference type="NCBI Taxonomy" id="1234261"/>
    <lineage>
        <taxon>Eukaryota</taxon>
        <taxon>Metazoa</taxon>
        <taxon>Spiralia</taxon>
        <taxon>Gnathifera</taxon>
        <taxon>Rotifera</taxon>
        <taxon>Eurotatoria</taxon>
        <taxon>Bdelloidea</taxon>
        <taxon>Philodinida</taxon>
        <taxon>Philodinidae</taxon>
        <taxon>Didymodactylos</taxon>
    </lineage>
</organism>
<dbReference type="Proteomes" id="UP000682733">
    <property type="component" value="Unassembled WGS sequence"/>
</dbReference>
<gene>
    <name evidence="1" type="ORF">TMI583_LOCUS43976</name>
</gene>
<evidence type="ECO:0000313" key="2">
    <source>
        <dbReference type="Proteomes" id="UP000682733"/>
    </source>
</evidence>
<feature type="non-terminal residue" evidence="1">
    <location>
        <position position="1"/>
    </location>
</feature>
<name>A0A8S2VVR7_9BILA</name>
<feature type="non-terminal residue" evidence="1">
    <location>
        <position position="168"/>
    </location>
</feature>
<dbReference type="AlphaFoldDB" id="A0A8S2VVR7"/>
<comment type="caution">
    <text evidence="1">The sequence shown here is derived from an EMBL/GenBank/DDBJ whole genome shotgun (WGS) entry which is preliminary data.</text>
</comment>
<dbReference type="SUPFAM" id="SSF52047">
    <property type="entry name" value="RNI-like"/>
    <property type="match status" value="1"/>
</dbReference>
<accession>A0A8S2VVR7</accession>
<reference evidence="1" key="1">
    <citation type="submission" date="2021-02" db="EMBL/GenBank/DDBJ databases">
        <authorList>
            <person name="Nowell W R."/>
        </authorList>
    </citation>
    <scope>NUCLEOTIDE SEQUENCE</scope>
</reference>
<dbReference type="Gene3D" id="3.80.10.10">
    <property type="entry name" value="Ribonuclease Inhibitor"/>
    <property type="match status" value="1"/>
</dbReference>
<dbReference type="InterPro" id="IPR032675">
    <property type="entry name" value="LRR_dom_sf"/>
</dbReference>